<dbReference type="EMBL" id="UINC01014913">
    <property type="protein sequence ID" value="SVA63222.1"/>
    <property type="molecule type" value="Genomic_DNA"/>
</dbReference>
<comment type="subcellular location">
    <subcellularLocation>
        <location evidence="1">Membrane</location>
    </subcellularLocation>
</comment>
<dbReference type="AlphaFoldDB" id="A0A381XFA3"/>
<feature type="non-terminal residue" evidence="4">
    <location>
        <position position="1"/>
    </location>
</feature>
<feature type="domain" description="Bacterial surface antigen (D15)" evidence="3">
    <location>
        <begin position="131"/>
        <end position="434"/>
    </location>
</feature>
<dbReference type="Gene3D" id="3.10.20.310">
    <property type="entry name" value="membrane protein fhac"/>
    <property type="match status" value="1"/>
</dbReference>
<proteinExistence type="predicted"/>
<protein>
    <recommendedName>
        <fullName evidence="3">Bacterial surface antigen (D15) domain-containing protein</fullName>
    </recommendedName>
</protein>
<evidence type="ECO:0000259" key="3">
    <source>
        <dbReference type="Pfam" id="PF01103"/>
    </source>
</evidence>
<dbReference type="InterPro" id="IPR000184">
    <property type="entry name" value="Bac_surfAg_D15"/>
</dbReference>
<name>A0A381XFA3_9ZZZZ</name>
<gene>
    <name evidence="4" type="ORF">METZ01_LOCUS116076</name>
</gene>
<dbReference type="Pfam" id="PF01103">
    <property type="entry name" value="Omp85"/>
    <property type="match status" value="1"/>
</dbReference>
<evidence type="ECO:0000256" key="1">
    <source>
        <dbReference type="ARBA" id="ARBA00004370"/>
    </source>
</evidence>
<dbReference type="GO" id="GO:0019867">
    <property type="term" value="C:outer membrane"/>
    <property type="evidence" value="ECO:0007669"/>
    <property type="project" value="InterPro"/>
</dbReference>
<accession>A0A381XFA3</accession>
<keyword evidence="2" id="KW-0472">Membrane</keyword>
<evidence type="ECO:0000313" key="4">
    <source>
        <dbReference type="EMBL" id="SVA63222.1"/>
    </source>
</evidence>
<sequence length="434" mass="48759">VQPLFLSDIHLGRFIPFLLIALHLEVMGQSTPVVSKISVEGNQVTKEYIIRREIQHPLEVQLDSTIASEDRDRIDNIAVFSSVVWDTVSQKDGSVELVYHVLESWRIWPAISPFYSEDKGWSLGGGLRILNFRGRDQSFSIGGAIGAIQVFGFQFSDPWIAGDHISLSMNLGKNLFVHPFLPYVQSTEAFEANIGRWFGYRWKVQAGFELEHKQFSEESDTLSFTYIAPQGSVIYDTRDIYRDPSRGGMITQSIYSMIDLTQGDGNRLVWMQSASQYWSPIQGQKKLTLGIGVKLATSFGSMDEVWLNYFGGSKTIRGWSVPDREDYENPSQSFRFGNHQFIFSAEARQTIIPTSSVSASRFNAEYGLTGVVFIDIGYTSRQLQDLLNGDPLLGTGLGIRMPIPGGVLRLDLGWSFYSGEFISNGINFDLGQKF</sequence>
<organism evidence="4">
    <name type="scientific">marine metagenome</name>
    <dbReference type="NCBI Taxonomy" id="408172"/>
    <lineage>
        <taxon>unclassified sequences</taxon>
        <taxon>metagenomes</taxon>
        <taxon>ecological metagenomes</taxon>
    </lineage>
</organism>
<reference evidence="4" key="1">
    <citation type="submission" date="2018-05" db="EMBL/GenBank/DDBJ databases">
        <authorList>
            <person name="Lanie J.A."/>
            <person name="Ng W.-L."/>
            <person name="Kazmierczak K.M."/>
            <person name="Andrzejewski T.M."/>
            <person name="Davidsen T.M."/>
            <person name="Wayne K.J."/>
            <person name="Tettelin H."/>
            <person name="Glass J.I."/>
            <person name="Rusch D."/>
            <person name="Podicherti R."/>
            <person name="Tsui H.-C.T."/>
            <person name="Winkler M.E."/>
        </authorList>
    </citation>
    <scope>NUCLEOTIDE SEQUENCE</scope>
</reference>
<dbReference type="Gene3D" id="2.40.160.50">
    <property type="entry name" value="membrane protein fhac: a member of the omp85/tpsb transporter family"/>
    <property type="match status" value="1"/>
</dbReference>
<evidence type="ECO:0000256" key="2">
    <source>
        <dbReference type="ARBA" id="ARBA00023136"/>
    </source>
</evidence>